<dbReference type="PANTHER" id="PTHR46300:SF7">
    <property type="entry name" value="P450, PUTATIVE (EUROFUNG)-RELATED"/>
    <property type="match status" value="1"/>
</dbReference>
<name>A0A9P6CIU4_9AGAR</name>
<dbReference type="InterPro" id="IPR036396">
    <property type="entry name" value="Cyt_P450_sf"/>
</dbReference>
<accession>A0A9P6CIU4</accession>
<comment type="cofactor">
    <cofactor evidence="1 9">
        <name>heme</name>
        <dbReference type="ChEBI" id="CHEBI:30413"/>
    </cofactor>
</comment>
<dbReference type="SUPFAM" id="SSF48264">
    <property type="entry name" value="Cytochrome P450"/>
    <property type="match status" value="1"/>
</dbReference>
<keyword evidence="13" id="KW-1185">Reference proteome</keyword>
<dbReference type="Pfam" id="PF00067">
    <property type="entry name" value="p450"/>
    <property type="match status" value="1"/>
</dbReference>
<dbReference type="InterPro" id="IPR001128">
    <property type="entry name" value="Cyt_P450"/>
</dbReference>
<dbReference type="OrthoDB" id="2789670at2759"/>
<dbReference type="InterPro" id="IPR017972">
    <property type="entry name" value="Cyt_P450_CS"/>
</dbReference>
<organism evidence="12 13">
    <name type="scientific">Collybia nuda</name>
    <dbReference type="NCBI Taxonomy" id="64659"/>
    <lineage>
        <taxon>Eukaryota</taxon>
        <taxon>Fungi</taxon>
        <taxon>Dikarya</taxon>
        <taxon>Basidiomycota</taxon>
        <taxon>Agaricomycotina</taxon>
        <taxon>Agaricomycetes</taxon>
        <taxon>Agaricomycetidae</taxon>
        <taxon>Agaricales</taxon>
        <taxon>Tricholomatineae</taxon>
        <taxon>Clitocybaceae</taxon>
        <taxon>Collybia</taxon>
    </lineage>
</organism>
<dbReference type="PROSITE" id="PS00086">
    <property type="entry name" value="CYTOCHROME_P450"/>
    <property type="match status" value="1"/>
</dbReference>
<dbReference type="GO" id="GO:0016705">
    <property type="term" value="F:oxidoreductase activity, acting on paired donors, with incorporation or reduction of molecular oxygen"/>
    <property type="evidence" value="ECO:0007669"/>
    <property type="project" value="InterPro"/>
</dbReference>
<feature type="chain" id="PRO_5040515113" evidence="11">
    <location>
        <begin position="19"/>
        <end position="485"/>
    </location>
</feature>
<evidence type="ECO:0000313" key="12">
    <source>
        <dbReference type="EMBL" id="KAF9463660.1"/>
    </source>
</evidence>
<feature type="signal peptide" evidence="11">
    <location>
        <begin position="1"/>
        <end position="18"/>
    </location>
</feature>
<evidence type="ECO:0000256" key="2">
    <source>
        <dbReference type="ARBA" id="ARBA00005179"/>
    </source>
</evidence>
<dbReference type="PRINTS" id="PR00385">
    <property type="entry name" value="P450"/>
</dbReference>
<evidence type="ECO:0000256" key="9">
    <source>
        <dbReference type="PIRSR" id="PIRSR602401-1"/>
    </source>
</evidence>
<keyword evidence="7 9" id="KW-0408">Iron</keyword>
<dbReference type="AlphaFoldDB" id="A0A9P6CIU4"/>
<sequence length="485" mass="54761">MDATVATVILAFLFLASAFWYLYQRPGPLNPPGPRGLPLLGNILDMPSNYPWLTYSKWAATHGDIVYITTLGGPIVIINSAKVATDLFEGRSLNYADRPAMAMLVDLMKWDWDVGKMPYSDRWRQHRKALHDYFKPKKVHNYHAVQKEAVDIFIQQITDTPELYADHTHFYAASVILKVIYGYEMLVEDDPYLKIVRAAGEGLVAATNVGSFAIDYIPALKYVPAWFPGASFRNKAKKWAEAIAVLRDSPFDRTKERMESGTNMPCFVSEGIEKFYHLPTNSNNQEIIIKDCAAVSYLAGAETTANGILWWLLAMIRYPSVQARAYRELQDAIGTTRHPTFDDQPHLPYIQAMVSETLRWHPIAPLAVPHRVINDDFYDGYHIPAGATVIGNAWAILRDERVYPEPLEFKPERFLNAPGSEVPPDPATLGAFGFGRRICPGRHFALETLWLAMACILARFEIVGGEGERRPKPFKVRFVPRTSTP</sequence>
<evidence type="ECO:0000256" key="10">
    <source>
        <dbReference type="RuleBase" id="RU000461"/>
    </source>
</evidence>
<proteinExistence type="inferred from homology"/>
<keyword evidence="4 9" id="KW-0349">Heme</keyword>
<dbReference type="PANTHER" id="PTHR46300">
    <property type="entry name" value="P450, PUTATIVE (EUROFUNG)-RELATED-RELATED"/>
    <property type="match status" value="1"/>
</dbReference>
<dbReference type="PRINTS" id="PR00463">
    <property type="entry name" value="EP450I"/>
</dbReference>
<keyword evidence="8 10" id="KW-0503">Monooxygenase</keyword>
<protein>
    <submittedName>
        <fullName evidence="12">Cytochrome P450</fullName>
    </submittedName>
</protein>
<evidence type="ECO:0000256" key="7">
    <source>
        <dbReference type="ARBA" id="ARBA00023004"/>
    </source>
</evidence>
<evidence type="ECO:0000256" key="4">
    <source>
        <dbReference type="ARBA" id="ARBA00022617"/>
    </source>
</evidence>
<dbReference type="Gene3D" id="1.10.630.10">
    <property type="entry name" value="Cytochrome P450"/>
    <property type="match status" value="1"/>
</dbReference>
<evidence type="ECO:0000256" key="8">
    <source>
        <dbReference type="ARBA" id="ARBA00023033"/>
    </source>
</evidence>
<evidence type="ECO:0000256" key="5">
    <source>
        <dbReference type="ARBA" id="ARBA00022723"/>
    </source>
</evidence>
<dbReference type="GO" id="GO:0005506">
    <property type="term" value="F:iron ion binding"/>
    <property type="evidence" value="ECO:0007669"/>
    <property type="project" value="InterPro"/>
</dbReference>
<evidence type="ECO:0000256" key="1">
    <source>
        <dbReference type="ARBA" id="ARBA00001971"/>
    </source>
</evidence>
<comment type="pathway">
    <text evidence="2">Secondary metabolite biosynthesis.</text>
</comment>
<keyword evidence="6 10" id="KW-0560">Oxidoreductase</keyword>
<dbReference type="GO" id="GO:0020037">
    <property type="term" value="F:heme binding"/>
    <property type="evidence" value="ECO:0007669"/>
    <property type="project" value="InterPro"/>
</dbReference>
<evidence type="ECO:0000256" key="3">
    <source>
        <dbReference type="ARBA" id="ARBA00010617"/>
    </source>
</evidence>
<keyword evidence="5 9" id="KW-0479">Metal-binding</keyword>
<dbReference type="Proteomes" id="UP000807353">
    <property type="component" value="Unassembled WGS sequence"/>
</dbReference>
<feature type="binding site" description="axial binding residue" evidence="9">
    <location>
        <position position="439"/>
    </location>
    <ligand>
        <name>heme</name>
        <dbReference type="ChEBI" id="CHEBI:30413"/>
    </ligand>
    <ligandPart>
        <name>Fe</name>
        <dbReference type="ChEBI" id="CHEBI:18248"/>
    </ligandPart>
</feature>
<reference evidence="12" key="1">
    <citation type="submission" date="2020-11" db="EMBL/GenBank/DDBJ databases">
        <authorList>
            <consortium name="DOE Joint Genome Institute"/>
            <person name="Ahrendt S."/>
            <person name="Riley R."/>
            <person name="Andreopoulos W."/>
            <person name="Labutti K."/>
            <person name="Pangilinan J."/>
            <person name="Ruiz-Duenas F.J."/>
            <person name="Barrasa J.M."/>
            <person name="Sanchez-Garcia M."/>
            <person name="Camarero S."/>
            <person name="Miyauchi S."/>
            <person name="Serrano A."/>
            <person name="Linde D."/>
            <person name="Babiker R."/>
            <person name="Drula E."/>
            <person name="Ayuso-Fernandez I."/>
            <person name="Pacheco R."/>
            <person name="Padilla G."/>
            <person name="Ferreira P."/>
            <person name="Barriuso J."/>
            <person name="Kellner H."/>
            <person name="Castanera R."/>
            <person name="Alfaro M."/>
            <person name="Ramirez L."/>
            <person name="Pisabarro A.G."/>
            <person name="Kuo A."/>
            <person name="Tritt A."/>
            <person name="Lipzen A."/>
            <person name="He G."/>
            <person name="Yan M."/>
            <person name="Ng V."/>
            <person name="Cullen D."/>
            <person name="Martin F."/>
            <person name="Rosso M.-N."/>
            <person name="Henrissat B."/>
            <person name="Hibbett D."/>
            <person name="Martinez A.T."/>
            <person name="Grigoriev I.V."/>
        </authorList>
    </citation>
    <scope>NUCLEOTIDE SEQUENCE</scope>
    <source>
        <strain evidence="12">CBS 247.69</strain>
    </source>
</reference>
<gene>
    <name evidence="12" type="ORF">BDZ94DRAFT_1282392</name>
</gene>
<evidence type="ECO:0000256" key="11">
    <source>
        <dbReference type="SAM" id="SignalP"/>
    </source>
</evidence>
<dbReference type="GO" id="GO:0004497">
    <property type="term" value="F:monooxygenase activity"/>
    <property type="evidence" value="ECO:0007669"/>
    <property type="project" value="UniProtKB-KW"/>
</dbReference>
<dbReference type="CDD" id="cd11065">
    <property type="entry name" value="CYP64-like"/>
    <property type="match status" value="1"/>
</dbReference>
<evidence type="ECO:0000313" key="13">
    <source>
        <dbReference type="Proteomes" id="UP000807353"/>
    </source>
</evidence>
<dbReference type="EMBL" id="MU150260">
    <property type="protein sequence ID" value="KAF9463660.1"/>
    <property type="molecule type" value="Genomic_DNA"/>
</dbReference>
<keyword evidence="11" id="KW-0732">Signal</keyword>
<evidence type="ECO:0000256" key="6">
    <source>
        <dbReference type="ARBA" id="ARBA00023002"/>
    </source>
</evidence>
<comment type="similarity">
    <text evidence="3 10">Belongs to the cytochrome P450 family.</text>
</comment>
<comment type="caution">
    <text evidence="12">The sequence shown here is derived from an EMBL/GenBank/DDBJ whole genome shotgun (WGS) entry which is preliminary data.</text>
</comment>
<dbReference type="InterPro" id="IPR002401">
    <property type="entry name" value="Cyt_P450_E_grp-I"/>
</dbReference>
<dbReference type="InterPro" id="IPR050364">
    <property type="entry name" value="Cytochrome_P450_fung"/>
</dbReference>